<dbReference type="InParanoid" id="C4Y1Q1"/>
<accession>C4Y1Q1</accession>
<sequence>MVWRGMVATALTTRVFHNHQRGGEQLERQKQPPHLVDVDGRKLASRRGWRAGNTAGGVSGCANTANTSAEMPHGSRKAPGRAAAVDAVAGAHLHAPVERAVVVQEVVEGVQGHGGALGAEEREEVCVEVEGVDGADSPEEASQVGRDRIRARAGN</sequence>
<organism evidence="2 3">
    <name type="scientific">Clavispora lusitaniae (strain ATCC 42720)</name>
    <name type="common">Yeast</name>
    <name type="synonym">Candida lusitaniae</name>
    <dbReference type="NCBI Taxonomy" id="306902"/>
    <lineage>
        <taxon>Eukaryota</taxon>
        <taxon>Fungi</taxon>
        <taxon>Dikarya</taxon>
        <taxon>Ascomycota</taxon>
        <taxon>Saccharomycotina</taxon>
        <taxon>Pichiomycetes</taxon>
        <taxon>Metschnikowiaceae</taxon>
        <taxon>Clavispora</taxon>
    </lineage>
</organism>
<feature type="region of interest" description="Disordered" evidence="1">
    <location>
        <begin position="131"/>
        <end position="155"/>
    </location>
</feature>
<dbReference type="EMBL" id="CH408077">
    <property type="protein sequence ID" value="EEQ38010.1"/>
    <property type="molecule type" value="Genomic_DNA"/>
</dbReference>
<evidence type="ECO:0000256" key="1">
    <source>
        <dbReference type="SAM" id="MobiDB-lite"/>
    </source>
</evidence>
<dbReference type="Proteomes" id="UP000007703">
    <property type="component" value="Unassembled WGS sequence"/>
</dbReference>
<dbReference type="VEuPathDB" id="FungiDB:CLUG_02133"/>
<name>C4Y1Q1_CLAL4</name>
<evidence type="ECO:0000313" key="2">
    <source>
        <dbReference type="EMBL" id="EEQ38010.1"/>
    </source>
</evidence>
<proteinExistence type="predicted"/>
<dbReference type="KEGG" id="clu:CLUG_02133"/>
<gene>
    <name evidence="2" type="ORF">CLUG_02133</name>
</gene>
<reference evidence="2 3" key="1">
    <citation type="journal article" date="2009" name="Nature">
        <title>Evolution of pathogenicity and sexual reproduction in eight Candida genomes.</title>
        <authorList>
            <person name="Butler G."/>
            <person name="Rasmussen M.D."/>
            <person name="Lin M.F."/>
            <person name="Santos M.A."/>
            <person name="Sakthikumar S."/>
            <person name="Munro C.A."/>
            <person name="Rheinbay E."/>
            <person name="Grabherr M."/>
            <person name="Forche A."/>
            <person name="Reedy J.L."/>
            <person name="Agrafioti I."/>
            <person name="Arnaud M.B."/>
            <person name="Bates S."/>
            <person name="Brown A.J."/>
            <person name="Brunke S."/>
            <person name="Costanzo M.C."/>
            <person name="Fitzpatrick D.A."/>
            <person name="de Groot P.W."/>
            <person name="Harris D."/>
            <person name="Hoyer L.L."/>
            <person name="Hube B."/>
            <person name="Klis F.M."/>
            <person name="Kodira C."/>
            <person name="Lennard N."/>
            <person name="Logue M.E."/>
            <person name="Martin R."/>
            <person name="Neiman A.M."/>
            <person name="Nikolaou E."/>
            <person name="Quail M.A."/>
            <person name="Quinn J."/>
            <person name="Santos M.C."/>
            <person name="Schmitzberger F.F."/>
            <person name="Sherlock G."/>
            <person name="Shah P."/>
            <person name="Silverstein K.A."/>
            <person name="Skrzypek M.S."/>
            <person name="Soll D."/>
            <person name="Staggs R."/>
            <person name="Stansfield I."/>
            <person name="Stumpf M.P."/>
            <person name="Sudbery P.E."/>
            <person name="Srikantha T."/>
            <person name="Zeng Q."/>
            <person name="Berman J."/>
            <person name="Berriman M."/>
            <person name="Heitman J."/>
            <person name="Gow N.A."/>
            <person name="Lorenz M.C."/>
            <person name="Birren B.W."/>
            <person name="Kellis M."/>
            <person name="Cuomo C.A."/>
        </authorList>
    </citation>
    <scope>NUCLEOTIDE SEQUENCE [LARGE SCALE GENOMIC DNA]</scope>
    <source>
        <strain evidence="2 3">ATCC 42720</strain>
    </source>
</reference>
<protein>
    <submittedName>
        <fullName evidence="2">Uncharacterized protein</fullName>
    </submittedName>
</protein>
<evidence type="ECO:0000313" key="3">
    <source>
        <dbReference type="Proteomes" id="UP000007703"/>
    </source>
</evidence>
<dbReference type="HOGENOM" id="CLU_1695295_0_0_1"/>
<feature type="region of interest" description="Disordered" evidence="1">
    <location>
        <begin position="50"/>
        <end position="78"/>
    </location>
</feature>
<feature type="compositionally biased region" description="Basic and acidic residues" evidence="1">
    <location>
        <begin position="145"/>
        <end position="155"/>
    </location>
</feature>
<dbReference type="AlphaFoldDB" id="C4Y1Q1"/>